<organism evidence="2 3">
    <name type="scientific">Quercus suber</name>
    <name type="common">Cork oak</name>
    <dbReference type="NCBI Taxonomy" id="58331"/>
    <lineage>
        <taxon>Eukaryota</taxon>
        <taxon>Viridiplantae</taxon>
        <taxon>Streptophyta</taxon>
        <taxon>Embryophyta</taxon>
        <taxon>Tracheophyta</taxon>
        <taxon>Spermatophyta</taxon>
        <taxon>Magnoliopsida</taxon>
        <taxon>eudicotyledons</taxon>
        <taxon>Gunneridae</taxon>
        <taxon>Pentapetalae</taxon>
        <taxon>rosids</taxon>
        <taxon>fabids</taxon>
        <taxon>Fagales</taxon>
        <taxon>Fagaceae</taxon>
        <taxon>Quercus</taxon>
    </lineage>
</organism>
<keyword evidence="3" id="KW-1185">Reference proteome</keyword>
<protein>
    <submittedName>
        <fullName evidence="2">Rhomboid-like protein 2</fullName>
    </submittedName>
</protein>
<comment type="caution">
    <text evidence="2">The sequence shown here is derived from an EMBL/GenBank/DDBJ whole genome shotgun (WGS) entry which is preliminary data.</text>
</comment>
<dbReference type="Proteomes" id="UP000237347">
    <property type="component" value="Unassembled WGS sequence"/>
</dbReference>
<reference evidence="2 3" key="1">
    <citation type="journal article" date="2018" name="Sci. Data">
        <title>The draft genome sequence of cork oak.</title>
        <authorList>
            <person name="Ramos A.M."/>
            <person name="Usie A."/>
            <person name="Barbosa P."/>
            <person name="Barros P.M."/>
            <person name="Capote T."/>
            <person name="Chaves I."/>
            <person name="Simoes F."/>
            <person name="Abreu I."/>
            <person name="Carrasquinho I."/>
            <person name="Faro C."/>
            <person name="Guimaraes J.B."/>
            <person name="Mendonca D."/>
            <person name="Nobrega F."/>
            <person name="Rodrigues L."/>
            <person name="Saibo N.J.M."/>
            <person name="Varela M.C."/>
            <person name="Egas C."/>
            <person name="Matos J."/>
            <person name="Miguel C.M."/>
            <person name="Oliveira M.M."/>
            <person name="Ricardo C.P."/>
            <person name="Goncalves S."/>
        </authorList>
    </citation>
    <scope>NUCLEOTIDE SEQUENCE [LARGE SCALE GENOMIC DNA]</scope>
    <source>
        <strain evidence="3">cv. HL8</strain>
    </source>
</reference>
<proteinExistence type="predicted"/>
<dbReference type="AlphaFoldDB" id="A0AAW0KK63"/>
<evidence type="ECO:0000313" key="3">
    <source>
        <dbReference type="Proteomes" id="UP000237347"/>
    </source>
</evidence>
<sequence>MDVRTYSLALVLNVLFVLPGNCEQITFETLQAPDALFGIFGAMVSELLTNWTIYANKSICLFFKLCKYNKTTLEWMRTVTKDLGSLHLPSSAFEASQLADCAATSFILITWVPEQEIWSQRNHKVND</sequence>
<dbReference type="EMBL" id="PKMF04000298">
    <property type="protein sequence ID" value="KAK7838784.1"/>
    <property type="molecule type" value="Genomic_DNA"/>
</dbReference>
<name>A0AAW0KK63_QUESU</name>
<evidence type="ECO:0000313" key="2">
    <source>
        <dbReference type="EMBL" id="KAK7838784.1"/>
    </source>
</evidence>
<keyword evidence="1" id="KW-0732">Signal</keyword>
<feature type="signal peptide" evidence="1">
    <location>
        <begin position="1"/>
        <end position="24"/>
    </location>
</feature>
<gene>
    <name evidence="2" type="primary">RBL2_1</name>
    <name evidence="2" type="ORF">CFP56_019085</name>
</gene>
<accession>A0AAW0KK63</accession>
<feature type="chain" id="PRO_5043765827" evidence="1">
    <location>
        <begin position="25"/>
        <end position="127"/>
    </location>
</feature>
<evidence type="ECO:0000256" key="1">
    <source>
        <dbReference type="SAM" id="SignalP"/>
    </source>
</evidence>